<dbReference type="AlphaFoldDB" id="A0A8T2VCM3"/>
<protein>
    <submittedName>
        <fullName evidence="1">Uncharacterized protein</fullName>
    </submittedName>
</protein>
<dbReference type="EMBL" id="CM035406">
    <property type="protein sequence ID" value="KAH7446237.1"/>
    <property type="molecule type" value="Genomic_DNA"/>
</dbReference>
<proteinExistence type="predicted"/>
<sequence length="109" mass="12122">MSETNADTQHVCDQQVLTMAGTTRSAVSFMNQILSCLLNERPAFTTRASTTRAAAIRLSLSKKSLMQGTQNVERLQIIRRLQCRQTLLSSDMDCARQNEGTTTIVKDNV</sequence>
<keyword evidence="2" id="KW-1185">Reference proteome</keyword>
<comment type="caution">
    <text evidence="1">The sequence shown here is derived from an EMBL/GenBank/DDBJ whole genome shotgun (WGS) entry which is preliminary data.</text>
</comment>
<gene>
    <name evidence="1" type="ORF">KP509_01G046300</name>
</gene>
<dbReference type="Proteomes" id="UP000825935">
    <property type="component" value="Chromosome 1"/>
</dbReference>
<evidence type="ECO:0000313" key="2">
    <source>
        <dbReference type="Proteomes" id="UP000825935"/>
    </source>
</evidence>
<evidence type="ECO:0000313" key="1">
    <source>
        <dbReference type="EMBL" id="KAH7446237.1"/>
    </source>
</evidence>
<accession>A0A8T2VCM3</accession>
<name>A0A8T2VCM3_CERRI</name>
<organism evidence="1 2">
    <name type="scientific">Ceratopteris richardii</name>
    <name type="common">Triangle waterfern</name>
    <dbReference type="NCBI Taxonomy" id="49495"/>
    <lineage>
        <taxon>Eukaryota</taxon>
        <taxon>Viridiplantae</taxon>
        <taxon>Streptophyta</taxon>
        <taxon>Embryophyta</taxon>
        <taxon>Tracheophyta</taxon>
        <taxon>Polypodiopsida</taxon>
        <taxon>Polypodiidae</taxon>
        <taxon>Polypodiales</taxon>
        <taxon>Pteridineae</taxon>
        <taxon>Pteridaceae</taxon>
        <taxon>Parkerioideae</taxon>
        <taxon>Ceratopteris</taxon>
    </lineage>
</organism>
<reference evidence="1" key="1">
    <citation type="submission" date="2021-08" db="EMBL/GenBank/DDBJ databases">
        <title>WGS assembly of Ceratopteris richardii.</title>
        <authorList>
            <person name="Marchant D.B."/>
            <person name="Chen G."/>
            <person name="Jenkins J."/>
            <person name="Shu S."/>
            <person name="Leebens-Mack J."/>
            <person name="Grimwood J."/>
            <person name="Schmutz J."/>
            <person name="Soltis P."/>
            <person name="Soltis D."/>
            <person name="Chen Z.-H."/>
        </authorList>
    </citation>
    <scope>NUCLEOTIDE SEQUENCE</scope>
    <source>
        <strain evidence="1">Whitten #5841</strain>
        <tissue evidence="1">Leaf</tissue>
    </source>
</reference>